<keyword evidence="3" id="KW-1185">Reference proteome</keyword>
<dbReference type="Gene3D" id="3.40.710.10">
    <property type="entry name" value="DD-peptidase/beta-lactamase superfamily"/>
    <property type="match status" value="1"/>
</dbReference>
<organism evidence="2 3">
    <name type="scientific">Gulosibacter faecalis</name>
    <dbReference type="NCBI Taxonomy" id="272240"/>
    <lineage>
        <taxon>Bacteria</taxon>
        <taxon>Bacillati</taxon>
        <taxon>Actinomycetota</taxon>
        <taxon>Actinomycetes</taxon>
        <taxon>Micrococcales</taxon>
        <taxon>Microbacteriaceae</taxon>
        <taxon>Gulosibacter</taxon>
    </lineage>
</organism>
<dbReference type="GO" id="GO:0016787">
    <property type="term" value="F:hydrolase activity"/>
    <property type="evidence" value="ECO:0007669"/>
    <property type="project" value="UniProtKB-KW"/>
</dbReference>
<accession>A0ABW5UXR8</accession>
<dbReference type="PANTHER" id="PTHR43283">
    <property type="entry name" value="BETA-LACTAMASE-RELATED"/>
    <property type="match status" value="1"/>
</dbReference>
<dbReference type="EMBL" id="JBHUNE010000003">
    <property type="protein sequence ID" value="MFD2757644.1"/>
    <property type="molecule type" value="Genomic_DNA"/>
</dbReference>
<dbReference type="Proteomes" id="UP001597492">
    <property type="component" value="Unassembled WGS sequence"/>
</dbReference>
<proteinExistence type="predicted"/>
<dbReference type="InterPro" id="IPR050789">
    <property type="entry name" value="Diverse_Enzym_Activities"/>
</dbReference>
<feature type="domain" description="Beta-lactamase-related" evidence="1">
    <location>
        <begin position="33"/>
        <end position="354"/>
    </location>
</feature>
<dbReference type="InterPro" id="IPR012338">
    <property type="entry name" value="Beta-lactam/transpept-like"/>
</dbReference>
<protein>
    <submittedName>
        <fullName evidence="2">Serine hydrolase domain-containing protein</fullName>
        <ecNumber evidence="2">3.-.-.-</ecNumber>
    </submittedName>
</protein>
<dbReference type="EC" id="3.-.-.-" evidence="2"/>
<evidence type="ECO:0000259" key="1">
    <source>
        <dbReference type="Pfam" id="PF00144"/>
    </source>
</evidence>
<gene>
    <name evidence="2" type="ORF">ACFSW7_04525</name>
</gene>
<dbReference type="SUPFAM" id="SSF56601">
    <property type="entry name" value="beta-lactamase/transpeptidase-like"/>
    <property type="match status" value="1"/>
</dbReference>
<evidence type="ECO:0000313" key="2">
    <source>
        <dbReference type="EMBL" id="MFD2757644.1"/>
    </source>
</evidence>
<sequence length="374" mass="40555">MRVPAATNAPVTEPQWLAPAVALARRRGGPAHLLVRRGGETVADARLGVGPHAAFWPFSVSKLWLATLIWTLHDAGALDVDAPVADYWPDFAAKAPNAPEKRAITVRDVLQHRSGLPRVGGTFVEVATMPNWRAATGNIARAAPSRMPAGNTQRRPSYEWLAWGFILAEVAFGATGIRDLQALLESRILTPLGLDGTYARLPASERWRAVPFRATDPTMLPTRAVLASPRVRLATIPAGGVWTGANDLATLLEQFAPRHRTDNALGLRPATIDGLLAPSNAGEFDRYAGSKTWWSNGFQLGHPGPGLMRASAFGRRSSPRAYGHNGSNTSMAWHDPDRDLTFVYLSGILSPFPANRRWLMRLEDAVLAGHDLDA</sequence>
<dbReference type="InterPro" id="IPR001466">
    <property type="entry name" value="Beta-lactam-related"/>
</dbReference>
<keyword evidence="2" id="KW-0378">Hydrolase</keyword>
<name>A0ABW5UXR8_9MICO</name>
<reference evidence="3" key="1">
    <citation type="journal article" date="2019" name="Int. J. Syst. Evol. Microbiol.">
        <title>The Global Catalogue of Microorganisms (GCM) 10K type strain sequencing project: providing services to taxonomists for standard genome sequencing and annotation.</title>
        <authorList>
            <consortium name="The Broad Institute Genomics Platform"/>
            <consortium name="The Broad Institute Genome Sequencing Center for Infectious Disease"/>
            <person name="Wu L."/>
            <person name="Ma J."/>
        </authorList>
    </citation>
    <scope>NUCLEOTIDE SEQUENCE [LARGE SCALE GENOMIC DNA]</scope>
    <source>
        <strain evidence="3">TISTR 1514</strain>
    </source>
</reference>
<dbReference type="PANTHER" id="PTHR43283:SF3">
    <property type="entry name" value="BETA-LACTAMASE FAMILY PROTEIN (AFU_ORTHOLOGUE AFUA_5G07500)"/>
    <property type="match status" value="1"/>
</dbReference>
<dbReference type="Pfam" id="PF00144">
    <property type="entry name" value="Beta-lactamase"/>
    <property type="match status" value="1"/>
</dbReference>
<comment type="caution">
    <text evidence="2">The sequence shown here is derived from an EMBL/GenBank/DDBJ whole genome shotgun (WGS) entry which is preliminary data.</text>
</comment>
<dbReference type="RefSeq" id="WP_019618363.1">
    <property type="nucleotide sequence ID" value="NZ_JBHUNE010000003.1"/>
</dbReference>
<evidence type="ECO:0000313" key="3">
    <source>
        <dbReference type="Proteomes" id="UP001597492"/>
    </source>
</evidence>